<evidence type="ECO:0000256" key="1">
    <source>
        <dbReference type="SAM" id="Phobius"/>
    </source>
</evidence>
<name>A0ABR4DTV3_9PEZI</name>
<feature type="transmembrane region" description="Helical" evidence="1">
    <location>
        <begin position="92"/>
        <end position="109"/>
    </location>
</feature>
<gene>
    <name evidence="2" type="ORF">FJTKL_04054</name>
</gene>
<keyword evidence="1" id="KW-0812">Transmembrane</keyword>
<organism evidence="2 3">
    <name type="scientific">Diaporthe vaccinii</name>
    <dbReference type="NCBI Taxonomy" id="105482"/>
    <lineage>
        <taxon>Eukaryota</taxon>
        <taxon>Fungi</taxon>
        <taxon>Dikarya</taxon>
        <taxon>Ascomycota</taxon>
        <taxon>Pezizomycotina</taxon>
        <taxon>Sordariomycetes</taxon>
        <taxon>Sordariomycetidae</taxon>
        <taxon>Diaporthales</taxon>
        <taxon>Diaporthaceae</taxon>
        <taxon>Diaporthe</taxon>
        <taxon>Diaporthe eres species complex</taxon>
    </lineage>
</organism>
<dbReference type="EMBL" id="JBAWTH010000172">
    <property type="protein sequence ID" value="KAL2273790.1"/>
    <property type="molecule type" value="Genomic_DNA"/>
</dbReference>
<evidence type="ECO:0000313" key="3">
    <source>
        <dbReference type="Proteomes" id="UP001600888"/>
    </source>
</evidence>
<keyword evidence="1" id="KW-1133">Transmembrane helix</keyword>
<keyword evidence="1" id="KW-0472">Membrane</keyword>
<evidence type="ECO:0000313" key="2">
    <source>
        <dbReference type="EMBL" id="KAL2273790.1"/>
    </source>
</evidence>
<sequence length="305" mass="33991">MTPRPDCTCTVRFTSVQLIGPSLTRKEGVKLQVGGRVGREAGAQGWSACGLQTKWAVERQESAWDWSTVPPRSGTRAAGPSVRVRVKYAGEVLLLLLLAGLARAFFFFYCIPPPVAPHRRPLLFPSLHRESLTVSPPNRLVAESTDSLPSSPFLPSPLLYVLTTVTPLKSPLCAFPANSRSPFNPSGRPIYILSANAKIPTRSRISVSNDLNPLPLRLFNYPLLPTLYCTSLPSIRLLYLQLVQDDTPYSLLAFRYFYTFLISPHRPDYRTRTTLPARLSPEANTDSHLKKNNSDLTWHHRTALA</sequence>
<protein>
    <submittedName>
        <fullName evidence="2">Uncharacterized protein</fullName>
    </submittedName>
</protein>
<comment type="caution">
    <text evidence="2">The sequence shown here is derived from an EMBL/GenBank/DDBJ whole genome shotgun (WGS) entry which is preliminary data.</text>
</comment>
<reference evidence="2 3" key="1">
    <citation type="submission" date="2024-03" db="EMBL/GenBank/DDBJ databases">
        <title>A high-quality draft genome sequence of Diaporthe vaccinii, a causative agent of upright dieback and viscid rot disease in cranberry plants.</title>
        <authorList>
            <person name="Sarrasin M."/>
            <person name="Lang B.F."/>
            <person name="Burger G."/>
        </authorList>
    </citation>
    <scope>NUCLEOTIDE SEQUENCE [LARGE SCALE GENOMIC DNA]</scope>
    <source>
        <strain evidence="2 3">IS7</strain>
    </source>
</reference>
<accession>A0ABR4DTV3</accession>
<keyword evidence="3" id="KW-1185">Reference proteome</keyword>
<dbReference type="Proteomes" id="UP001600888">
    <property type="component" value="Unassembled WGS sequence"/>
</dbReference>
<proteinExistence type="predicted"/>